<evidence type="ECO:0000256" key="8">
    <source>
        <dbReference type="ARBA" id="ARBA00023211"/>
    </source>
</evidence>
<dbReference type="NCBIfam" id="NF002898">
    <property type="entry name" value="PRK03437.1"/>
    <property type="match status" value="1"/>
</dbReference>
<gene>
    <name evidence="11" type="ORF">QGM71_07680</name>
</gene>
<comment type="similarity">
    <text evidence="3">Belongs to the isocitrate and isopropylmalate dehydrogenases family.</text>
</comment>
<dbReference type="Proteomes" id="UP001335737">
    <property type="component" value="Unassembled WGS sequence"/>
</dbReference>
<dbReference type="EMBL" id="JARZFX010000002">
    <property type="protein sequence ID" value="MEC5423375.1"/>
    <property type="molecule type" value="Genomic_DNA"/>
</dbReference>
<evidence type="ECO:0000256" key="5">
    <source>
        <dbReference type="ARBA" id="ARBA00022723"/>
    </source>
</evidence>
<dbReference type="PROSITE" id="PS00470">
    <property type="entry name" value="IDH_IMDH"/>
    <property type="match status" value="1"/>
</dbReference>
<dbReference type="PANTHER" id="PTHR43275:SF1">
    <property type="entry name" value="D-MALATE DEHYDROGENASE [DECARBOXYLATING]"/>
    <property type="match status" value="1"/>
</dbReference>
<dbReference type="InterPro" id="IPR019818">
    <property type="entry name" value="IsoCit/isopropylmalate_DH_CS"/>
</dbReference>
<dbReference type="Pfam" id="PF00180">
    <property type="entry name" value="Iso_dh"/>
    <property type="match status" value="1"/>
</dbReference>
<evidence type="ECO:0000256" key="4">
    <source>
        <dbReference type="ARBA" id="ARBA00013126"/>
    </source>
</evidence>
<dbReference type="NCBIfam" id="TIGR02089">
    <property type="entry name" value="TTC"/>
    <property type="match status" value="1"/>
</dbReference>
<feature type="domain" description="Isopropylmalate dehydrogenase-like" evidence="10">
    <location>
        <begin position="5"/>
        <end position="348"/>
    </location>
</feature>
<keyword evidence="6 11" id="KW-0560">Oxidoreductase</keyword>
<dbReference type="InterPro" id="IPR024084">
    <property type="entry name" value="IsoPropMal-DH-like_dom"/>
</dbReference>
<comment type="cofactor">
    <cofactor evidence="2">
        <name>Mg(2+)</name>
        <dbReference type="ChEBI" id="CHEBI:18420"/>
    </cofactor>
</comment>
<keyword evidence="5" id="KW-0479">Metal-binding</keyword>
<dbReference type="GO" id="GO:0009027">
    <property type="term" value="F:tartrate dehydrogenase activity"/>
    <property type="evidence" value="ECO:0007669"/>
    <property type="project" value="UniProtKB-EC"/>
</dbReference>
<dbReference type="Gene3D" id="3.40.718.10">
    <property type="entry name" value="Isopropylmalate Dehydrogenase"/>
    <property type="match status" value="1"/>
</dbReference>
<evidence type="ECO:0000256" key="6">
    <source>
        <dbReference type="ARBA" id="ARBA00023002"/>
    </source>
</evidence>
<evidence type="ECO:0000256" key="1">
    <source>
        <dbReference type="ARBA" id="ARBA00001936"/>
    </source>
</evidence>
<evidence type="ECO:0000256" key="3">
    <source>
        <dbReference type="ARBA" id="ARBA00007769"/>
    </source>
</evidence>
<dbReference type="RefSeq" id="WP_327606926.1">
    <property type="nucleotide sequence ID" value="NZ_JARZFX010000002.1"/>
</dbReference>
<comment type="catalytic activity">
    <reaction evidence="9">
        <text>(R)-malate + NAD(+) = pyruvate + CO2 + NADH</text>
        <dbReference type="Rhea" id="RHEA:18365"/>
        <dbReference type="ChEBI" id="CHEBI:15361"/>
        <dbReference type="ChEBI" id="CHEBI:15588"/>
        <dbReference type="ChEBI" id="CHEBI:16526"/>
        <dbReference type="ChEBI" id="CHEBI:57540"/>
        <dbReference type="ChEBI" id="CHEBI:57945"/>
        <dbReference type="EC" id="1.1.1.83"/>
    </reaction>
</comment>
<protein>
    <recommendedName>
        <fullName evidence="4">D-malate dehydrogenase (decarboxylating)</fullName>
        <ecNumber evidence="4">1.1.1.83</ecNumber>
    </recommendedName>
</protein>
<evidence type="ECO:0000256" key="7">
    <source>
        <dbReference type="ARBA" id="ARBA00023027"/>
    </source>
</evidence>
<evidence type="ECO:0000313" key="12">
    <source>
        <dbReference type="Proteomes" id="UP001335737"/>
    </source>
</evidence>
<keyword evidence="8" id="KW-0464">Manganese</keyword>
<comment type="cofactor">
    <cofactor evidence="1">
        <name>Mn(2+)</name>
        <dbReference type="ChEBI" id="CHEBI:29035"/>
    </cofactor>
</comment>
<proteinExistence type="inferred from homology"/>
<evidence type="ECO:0000256" key="2">
    <source>
        <dbReference type="ARBA" id="ARBA00001946"/>
    </source>
</evidence>
<dbReference type="NCBIfam" id="NF006048">
    <property type="entry name" value="PRK08194.1"/>
    <property type="match status" value="1"/>
</dbReference>
<name>A0ABU6KER2_9BACI</name>
<keyword evidence="12" id="KW-1185">Reference proteome</keyword>
<dbReference type="EC" id="1.1.1.83" evidence="4"/>
<accession>A0ABU6KER2</accession>
<organism evidence="11 12">
    <name type="scientific">Virgibacillus tibetensis</name>
    <dbReference type="NCBI Taxonomy" id="3042313"/>
    <lineage>
        <taxon>Bacteria</taxon>
        <taxon>Bacillati</taxon>
        <taxon>Bacillota</taxon>
        <taxon>Bacilli</taxon>
        <taxon>Bacillales</taxon>
        <taxon>Bacillaceae</taxon>
        <taxon>Virgibacillus</taxon>
    </lineage>
</organism>
<evidence type="ECO:0000259" key="10">
    <source>
        <dbReference type="SMART" id="SM01329"/>
    </source>
</evidence>
<dbReference type="InterPro" id="IPR011829">
    <property type="entry name" value="TTC_DH"/>
</dbReference>
<reference evidence="11 12" key="1">
    <citation type="journal article" date="2024" name="Int. J. Syst. Evol. Microbiol.">
        <title>Virgibacillus tibetensis sp. nov., isolated from salt lake on the Tibetan Plateau of China.</title>
        <authorList>
            <person name="Phurbu D."/>
            <person name="Liu Z.-X."/>
            <person name="Wang R."/>
            <person name="Zheng Y.-Y."/>
            <person name="Liu H.-C."/>
            <person name="Zhou Y.-G."/>
            <person name="Yu Y.-J."/>
            <person name="Li A.-H."/>
        </authorList>
    </citation>
    <scope>NUCLEOTIDE SEQUENCE [LARGE SCALE GENOMIC DNA]</scope>
    <source>
        <strain evidence="11 12">C22-A2</strain>
    </source>
</reference>
<dbReference type="SMART" id="SM01329">
    <property type="entry name" value="Iso_dh"/>
    <property type="match status" value="1"/>
</dbReference>
<keyword evidence="7" id="KW-0520">NAD</keyword>
<sequence length="357" mass="39608">MKTYSVAVIPGDGIGPEVVNESLKVLKAMEDVHGGLKFVTKEFDWNCSYYLKNGRMMPENGLEQLREHDVILFGAVGDPAVPDHVSVWELILPIRKQFEQYVNLRPVKLLRGLESPLRYKSHQDLDFVVVRENTEGEYSNSGGLTHEGTPYELAVQNNIFTRYGSERIIKYAYNLAAKRSKKRLTVATKSNAINYAMPFWDEIVKEVGTNYNVETQLYHIDALAAYFISRPEEFDVIVASNLFGDILSDLGAATVGGLGLTPSGNINPEKKYPSMFEPIHGSAPDIAGKGIANPIAQIWSISLMMDHLQMPELGELIVNAIEEVLENTAIKTPDLGGKNSTEDMGNAIVSQIYKLGL</sequence>
<comment type="caution">
    <text evidence="11">The sequence shown here is derived from an EMBL/GenBank/DDBJ whole genome shotgun (WGS) entry which is preliminary data.</text>
</comment>
<evidence type="ECO:0000313" key="11">
    <source>
        <dbReference type="EMBL" id="MEC5423375.1"/>
    </source>
</evidence>
<dbReference type="PANTHER" id="PTHR43275">
    <property type="entry name" value="D-MALATE DEHYDROGENASE [DECARBOXYLATING]"/>
    <property type="match status" value="1"/>
</dbReference>
<evidence type="ECO:0000256" key="9">
    <source>
        <dbReference type="ARBA" id="ARBA00049301"/>
    </source>
</evidence>
<dbReference type="InterPro" id="IPR050501">
    <property type="entry name" value="ICDH/IPMDH"/>
</dbReference>
<dbReference type="SUPFAM" id="SSF53659">
    <property type="entry name" value="Isocitrate/Isopropylmalate dehydrogenase-like"/>
    <property type="match status" value="1"/>
</dbReference>